<dbReference type="InterPro" id="IPR027417">
    <property type="entry name" value="P-loop_NTPase"/>
</dbReference>
<dbReference type="SUPFAM" id="SSF52540">
    <property type="entry name" value="P-loop containing nucleoside triphosphate hydrolases"/>
    <property type="match status" value="1"/>
</dbReference>
<dbReference type="Gene3D" id="3.40.50.300">
    <property type="entry name" value="P-loop containing nucleotide triphosphate hydrolases"/>
    <property type="match status" value="2"/>
</dbReference>
<feature type="region of interest" description="Disordered" evidence="6">
    <location>
        <begin position="364"/>
        <end position="444"/>
    </location>
</feature>
<dbReference type="EMBL" id="BCMG01000013">
    <property type="protein sequence ID" value="GAX02146.1"/>
    <property type="molecule type" value="Genomic_DNA"/>
</dbReference>
<evidence type="ECO:0000256" key="6">
    <source>
        <dbReference type="SAM" id="MobiDB-lite"/>
    </source>
</evidence>
<protein>
    <submittedName>
        <fullName evidence="9">DEAD/DEAH box helicase</fullName>
    </submittedName>
</protein>
<accession>A0A1Z5IKD2</accession>
<dbReference type="OrthoDB" id="9805696at2"/>
<dbReference type="SMART" id="SM00490">
    <property type="entry name" value="HELICc"/>
    <property type="match status" value="1"/>
</dbReference>
<dbReference type="PROSITE" id="PS51192">
    <property type="entry name" value="HELICASE_ATP_BIND_1"/>
    <property type="match status" value="1"/>
</dbReference>
<organism evidence="9 10">
    <name type="scientific">Secundilactobacillus silagei JCM 19001</name>
    <dbReference type="NCBI Taxonomy" id="1302250"/>
    <lineage>
        <taxon>Bacteria</taxon>
        <taxon>Bacillati</taxon>
        <taxon>Bacillota</taxon>
        <taxon>Bacilli</taxon>
        <taxon>Lactobacillales</taxon>
        <taxon>Lactobacillaceae</taxon>
        <taxon>Secundilactobacillus</taxon>
    </lineage>
</organism>
<evidence type="ECO:0000313" key="9">
    <source>
        <dbReference type="EMBL" id="GAX02146.1"/>
    </source>
</evidence>
<dbReference type="PROSITE" id="PS51194">
    <property type="entry name" value="HELICASE_CTER"/>
    <property type="match status" value="1"/>
</dbReference>
<evidence type="ECO:0000259" key="8">
    <source>
        <dbReference type="PROSITE" id="PS51194"/>
    </source>
</evidence>
<dbReference type="GO" id="GO:0005524">
    <property type="term" value="F:ATP binding"/>
    <property type="evidence" value="ECO:0007669"/>
    <property type="project" value="UniProtKB-KW"/>
</dbReference>
<dbReference type="Proteomes" id="UP000198402">
    <property type="component" value="Unassembled WGS sequence"/>
</dbReference>
<dbReference type="PANTHER" id="PTHR47959">
    <property type="entry name" value="ATP-DEPENDENT RNA HELICASE RHLE-RELATED"/>
    <property type="match status" value="1"/>
</dbReference>
<dbReference type="Pfam" id="PF00271">
    <property type="entry name" value="Helicase_C"/>
    <property type="match status" value="1"/>
</dbReference>
<dbReference type="GO" id="GO:0003724">
    <property type="term" value="F:RNA helicase activity"/>
    <property type="evidence" value="ECO:0007669"/>
    <property type="project" value="TreeGrafter"/>
</dbReference>
<dbReference type="GO" id="GO:0005829">
    <property type="term" value="C:cytosol"/>
    <property type="evidence" value="ECO:0007669"/>
    <property type="project" value="TreeGrafter"/>
</dbReference>
<comment type="similarity">
    <text evidence="5">Belongs to the DEAD box helicase family.</text>
</comment>
<dbReference type="Pfam" id="PF00270">
    <property type="entry name" value="DEAD"/>
    <property type="match status" value="1"/>
</dbReference>
<dbReference type="InterPro" id="IPR050079">
    <property type="entry name" value="DEAD_box_RNA_helicase"/>
</dbReference>
<gene>
    <name evidence="9" type="primary">deaD_1</name>
    <name evidence="9" type="ORF">IWT126_02210</name>
</gene>
<feature type="domain" description="Helicase ATP-binding" evidence="7">
    <location>
        <begin position="25"/>
        <end position="194"/>
    </location>
</feature>
<dbReference type="PANTHER" id="PTHR47959:SF1">
    <property type="entry name" value="ATP-DEPENDENT RNA HELICASE DBPA"/>
    <property type="match status" value="1"/>
</dbReference>
<name>A0A1Z5IKD2_9LACO</name>
<dbReference type="InterPro" id="IPR044742">
    <property type="entry name" value="DEAD/DEAH_RhlB"/>
</dbReference>
<keyword evidence="4" id="KW-0067">ATP-binding</keyword>
<evidence type="ECO:0000256" key="2">
    <source>
        <dbReference type="ARBA" id="ARBA00022801"/>
    </source>
</evidence>
<dbReference type="RefSeq" id="WP_089137212.1">
    <property type="nucleotide sequence ID" value="NZ_BCMG01000013.1"/>
</dbReference>
<keyword evidence="10" id="KW-1185">Reference proteome</keyword>
<dbReference type="GO" id="GO:0016787">
    <property type="term" value="F:hydrolase activity"/>
    <property type="evidence" value="ECO:0007669"/>
    <property type="project" value="UniProtKB-KW"/>
</dbReference>
<evidence type="ECO:0000313" key="10">
    <source>
        <dbReference type="Proteomes" id="UP000198402"/>
    </source>
</evidence>
<keyword evidence="3 9" id="KW-0347">Helicase</keyword>
<dbReference type="InterPro" id="IPR014001">
    <property type="entry name" value="Helicase_ATP-bd"/>
</dbReference>
<evidence type="ECO:0000256" key="3">
    <source>
        <dbReference type="ARBA" id="ARBA00022806"/>
    </source>
</evidence>
<dbReference type="GO" id="GO:0003676">
    <property type="term" value="F:nucleic acid binding"/>
    <property type="evidence" value="ECO:0007669"/>
    <property type="project" value="InterPro"/>
</dbReference>
<feature type="domain" description="Helicase C-terminal" evidence="8">
    <location>
        <begin position="220"/>
        <end position="364"/>
    </location>
</feature>
<feature type="compositionally biased region" description="Basic and acidic residues" evidence="6">
    <location>
        <begin position="435"/>
        <end position="444"/>
    </location>
</feature>
<keyword evidence="1" id="KW-0547">Nucleotide-binding</keyword>
<sequence length="444" mass="49622">MIPQFKDRFEKLGFDELSPIQSAVYEPLKNGDSVLGLAPTGSGKTLGFVVPVLERLAPGQGIQAVIIAPSQELAMQLTHVTRSFATLVDLKVVSITGGANVKRQLEQLKKHPEIVIGTPGRILNLIEDRKLKTHDVQTVIVDEADDLLEGETFDTVRTILQDVPSEVQMGFFSATETPILSELKKWFGTPVTRVDVRDIDHTQGVVRHGLLQVSNLKKAGMLGKLTSVKQFKALVFFNHVGSLQQTKSWLTHHHVPVATLSANQRQTERQKALTDFRLGRVKLLLSTDVAARGLDIAKLPAVVNFDLPDTAIIYTHRVGRTGRMGEPGQVVNFGDDHDLRDLKRLLKETQYDLVPVYYQDHQLGTTYKRRPEQEQSFDDDQSTTAEAKVAGEVQTDPTAMQPASRKPRVKASLPEPIKKKKGHNKHSKRKGMRHKREEEREESN</sequence>
<evidence type="ECO:0000256" key="5">
    <source>
        <dbReference type="ARBA" id="ARBA00038437"/>
    </source>
</evidence>
<dbReference type="SMART" id="SM00487">
    <property type="entry name" value="DEXDc"/>
    <property type="match status" value="1"/>
</dbReference>
<evidence type="ECO:0000256" key="4">
    <source>
        <dbReference type="ARBA" id="ARBA00022840"/>
    </source>
</evidence>
<comment type="caution">
    <text evidence="9">The sequence shown here is derived from an EMBL/GenBank/DDBJ whole genome shotgun (WGS) entry which is preliminary data.</text>
</comment>
<dbReference type="InterPro" id="IPR001650">
    <property type="entry name" value="Helicase_C-like"/>
</dbReference>
<dbReference type="CDD" id="cd18787">
    <property type="entry name" value="SF2_C_DEAD"/>
    <property type="match status" value="1"/>
</dbReference>
<evidence type="ECO:0000259" key="7">
    <source>
        <dbReference type="PROSITE" id="PS51192"/>
    </source>
</evidence>
<evidence type="ECO:0000256" key="1">
    <source>
        <dbReference type="ARBA" id="ARBA00022741"/>
    </source>
</evidence>
<dbReference type="CDD" id="cd00268">
    <property type="entry name" value="DEADc"/>
    <property type="match status" value="1"/>
</dbReference>
<proteinExistence type="inferred from homology"/>
<keyword evidence="2" id="KW-0378">Hydrolase</keyword>
<reference evidence="9 10" key="1">
    <citation type="submission" date="2015-11" db="EMBL/GenBank/DDBJ databases">
        <title>Draft genome sequences of new species of the genus Lactobacillus isolated from orchardgrass silage.</title>
        <authorList>
            <person name="Tohno M."/>
            <person name="Tanizawa Y."/>
            <person name="Arita M."/>
        </authorList>
    </citation>
    <scope>NUCLEOTIDE SEQUENCE [LARGE SCALE GENOMIC DNA]</scope>
    <source>
        <strain evidence="9 10">IWT126</strain>
    </source>
</reference>
<dbReference type="InterPro" id="IPR011545">
    <property type="entry name" value="DEAD/DEAH_box_helicase_dom"/>
</dbReference>
<dbReference type="STRING" id="1302250.GCA_001313225_02846"/>
<feature type="compositionally biased region" description="Basic residues" evidence="6">
    <location>
        <begin position="418"/>
        <end position="434"/>
    </location>
</feature>
<dbReference type="AlphaFoldDB" id="A0A1Z5IKD2"/>